<evidence type="ECO:0008006" key="3">
    <source>
        <dbReference type="Google" id="ProtNLM"/>
    </source>
</evidence>
<proteinExistence type="predicted"/>
<dbReference type="Proteomes" id="UP000824107">
    <property type="component" value="Unassembled WGS sequence"/>
</dbReference>
<evidence type="ECO:0000313" key="1">
    <source>
        <dbReference type="EMBL" id="HIU53853.1"/>
    </source>
</evidence>
<dbReference type="PROSITE" id="PS51257">
    <property type="entry name" value="PROKAR_LIPOPROTEIN"/>
    <property type="match status" value="1"/>
</dbReference>
<dbReference type="AlphaFoldDB" id="A0A9D1M5C4"/>
<accession>A0A9D1M5C4</accession>
<dbReference type="EMBL" id="DVNC01000050">
    <property type="protein sequence ID" value="HIU53853.1"/>
    <property type="molecule type" value="Genomic_DNA"/>
</dbReference>
<sequence>MLKQIMALLFVLSAAGCSPVLQMTREECREQKEIIGSVRIIRAEMRALAAAYRPIRRERMPGMPFGFNHPWTVGEDPQMCYVEVYQLSEALCSALAGAEAGAAEVLVNGSMWGICTKNARIRWLFTKFPAYSREEYRLDIRKAAQ</sequence>
<gene>
    <name evidence="1" type="ORF">IAD20_07210</name>
</gene>
<organism evidence="1 2">
    <name type="scientific">Candidatus Scatocola faecipullorum</name>
    <dbReference type="NCBI Taxonomy" id="2840917"/>
    <lineage>
        <taxon>Bacteria</taxon>
        <taxon>Pseudomonadati</taxon>
        <taxon>Pseudomonadota</taxon>
        <taxon>Alphaproteobacteria</taxon>
        <taxon>Rhodospirillales</taxon>
        <taxon>Rhodospirillaceae</taxon>
        <taxon>Rhodospirillaceae incertae sedis</taxon>
        <taxon>Candidatus Scatocola</taxon>
    </lineage>
</organism>
<comment type="caution">
    <text evidence="1">The sequence shown here is derived from an EMBL/GenBank/DDBJ whole genome shotgun (WGS) entry which is preliminary data.</text>
</comment>
<reference evidence="1" key="1">
    <citation type="submission" date="2020-10" db="EMBL/GenBank/DDBJ databases">
        <authorList>
            <person name="Gilroy R."/>
        </authorList>
    </citation>
    <scope>NUCLEOTIDE SEQUENCE</scope>
    <source>
        <strain evidence="1">ChiW3-316</strain>
    </source>
</reference>
<protein>
    <recommendedName>
        <fullName evidence="3">Lipoprotein</fullName>
    </recommendedName>
</protein>
<name>A0A9D1M5C4_9PROT</name>
<evidence type="ECO:0000313" key="2">
    <source>
        <dbReference type="Proteomes" id="UP000824107"/>
    </source>
</evidence>
<reference evidence="1" key="2">
    <citation type="journal article" date="2021" name="PeerJ">
        <title>Extensive microbial diversity within the chicken gut microbiome revealed by metagenomics and culture.</title>
        <authorList>
            <person name="Gilroy R."/>
            <person name="Ravi A."/>
            <person name="Getino M."/>
            <person name="Pursley I."/>
            <person name="Horton D.L."/>
            <person name="Alikhan N.F."/>
            <person name="Baker D."/>
            <person name="Gharbi K."/>
            <person name="Hall N."/>
            <person name="Watson M."/>
            <person name="Adriaenssens E.M."/>
            <person name="Foster-Nyarko E."/>
            <person name="Jarju S."/>
            <person name="Secka A."/>
            <person name="Antonio M."/>
            <person name="Oren A."/>
            <person name="Chaudhuri R.R."/>
            <person name="La Ragione R."/>
            <person name="Hildebrand F."/>
            <person name="Pallen M.J."/>
        </authorList>
    </citation>
    <scope>NUCLEOTIDE SEQUENCE</scope>
    <source>
        <strain evidence="1">ChiW3-316</strain>
    </source>
</reference>